<reference evidence="1 3" key="1">
    <citation type="journal article" date="2008" name="Science">
        <title>The Physcomitrella genome reveals evolutionary insights into the conquest of land by plants.</title>
        <authorList>
            <person name="Rensing S."/>
            <person name="Lang D."/>
            <person name="Zimmer A."/>
            <person name="Terry A."/>
            <person name="Salamov A."/>
            <person name="Shapiro H."/>
            <person name="Nishiyama T."/>
            <person name="Perroud P.-F."/>
            <person name="Lindquist E."/>
            <person name="Kamisugi Y."/>
            <person name="Tanahashi T."/>
            <person name="Sakakibara K."/>
            <person name="Fujita T."/>
            <person name="Oishi K."/>
            <person name="Shin-I T."/>
            <person name="Kuroki Y."/>
            <person name="Toyoda A."/>
            <person name="Suzuki Y."/>
            <person name="Hashimoto A."/>
            <person name="Yamaguchi K."/>
            <person name="Sugano A."/>
            <person name="Kohara Y."/>
            <person name="Fujiyama A."/>
            <person name="Anterola A."/>
            <person name="Aoki S."/>
            <person name="Ashton N."/>
            <person name="Barbazuk W.B."/>
            <person name="Barker E."/>
            <person name="Bennetzen J."/>
            <person name="Bezanilla M."/>
            <person name="Blankenship R."/>
            <person name="Cho S.H."/>
            <person name="Dutcher S."/>
            <person name="Estelle M."/>
            <person name="Fawcett J.A."/>
            <person name="Gundlach H."/>
            <person name="Hanada K."/>
            <person name="Heyl A."/>
            <person name="Hicks K.A."/>
            <person name="Hugh J."/>
            <person name="Lohr M."/>
            <person name="Mayer K."/>
            <person name="Melkozernov A."/>
            <person name="Murata T."/>
            <person name="Nelson D."/>
            <person name="Pils B."/>
            <person name="Prigge M."/>
            <person name="Reiss B."/>
            <person name="Renner T."/>
            <person name="Rombauts S."/>
            <person name="Rushton P."/>
            <person name="Sanderfoot A."/>
            <person name="Schween G."/>
            <person name="Shiu S.-H."/>
            <person name="Stueber K."/>
            <person name="Theodoulou F.L."/>
            <person name="Tu H."/>
            <person name="Van de Peer Y."/>
            <person name="Verrier P.J."/>
            <person name="Waters E."/>
            <person name="Wood A."/>
            <person name="Yang L."/>
            <person name="Cove D."/>
            <person name="Cuming A."/>
            <person name="Hasebe M."/>
            <person name="Lucas S."/>
            <person name="Mishler D.B."/>
            <person name="Reski R."/>
            <person name="Grigoriev I."/>
            <person name="Quatrano R.S."/>
            <person name="Boore J.L."/>
        </authorList>
    </citation>
    <scope>NUCLEOTIDE SEQUENCE [LARGE SCALE GENOMIC DNA]</scope>
    <source>
        <strain evidence="2 3">cv. Gransden 2004</strain>
    </source>
</reference>
<reference evidence="1 3" key="2">
    <citation type="journal article" date="2018" name="Plant J.">
        <title>The Physcomitrella patens chromosome-scale assembly reveals moss genome structure and evolution.</title>
        <authorList>
            <person name="Lang D."/>
            <person name="Ullrich K.K."/>
            <person name="Murat F."/>
            <person name="Fuchs J."/>
            <person name="Jenkins J."/>
            <person name="Haas F.B."/>
            <person name="Piednoel M."/>
            <person name="Gundlach H."/>
            <person name="Van Bel M."/>
            <person name="Meyberg R."/>
            <person name="Vives C."/>
            <person name="Morata J."/>
            <person name="Symeonidi A."/>
            <person name="Hiss M."/>
            <person name="Muchero W."/>
            <person name="Kamisugi Y."/>
            <person name="Saleh O."/>
            <person name="Blanc G."/>
            <person name="Decker E.L."/>
            <person name="van Gessel N."/>
            <person name="Grimwood J."/>
            <person name="Hayes R.D."/>
            <person name="Graham S.W."/>
            <person name="Gunter L.E."/>
            <person name="McDaniel S.F."/>
            <person name="Hoernstein S.N.W."/>
            <person name="Larsson A."/>
            <person name="Li F.W."/>
            <person name="Perroud P.F."/>
            <person name="Phillips J."/>
            <person name="Ranjan P."/>
            <person name="Rokshar D.S."/>
            <person name="Rothfels C.J."/>
            <person name="Schneider L."/>
            <person name="Shu S."/>
            <person name="Stevenson D.W."/>
            <person name="Thummler F."/>
            <person name="Tillich M."/>
            <person name="Villarreal Aguilar J.C."/>
            <person name="Widiez T."/>
            <person name="Wong G.K."/>
            <person name="Wymore A."/>
            <person name="Zhang Y."/>
            <person name="Zimmer A.D."/>
            <person name="Quatrano R.S."/>
            <person name="Mayer K.F.X."/>
            <person name="Goodstein D."/>
            <person name="Casacuberta J.M."/>
            <person name="Vandepoele K."/>
            <person name="Reski R."/>
            <person name="Cuming A.C."/>
            <person name="Tuskan G.A."/>
            <person name="Maumus F."/>
            <person name="Salse J."/>
            <person name="Schmutz J."/>
            <person name="Rensing S.A."/>
        </authorList>
    </citation>
    <scope>NUCLEOTIDE SEQUENCE [LARGE SCALE GENOMIC DNA]</scope>
    <source>
        <strain evidence="2 3">cv. Gransden 2004</strain>
    </source>
</reference>
<dbReference type="Proteomes" id="UP000006727">
    <property type="component" value="Chromosome 18"/>
</dbReference>
<evidence type="ECO:0000313" key="1">
    <source>
        <dbReference type="EMBL" id="PNR34924.1"/>
    </source>
</evidence>
<proteinExistence type="predicted"/>
<dbReference type="AlphaFoldDB" id="A0A2K1J071"/>
<reference evidence="2" key="3">
    <citation type="submission" date="2020-12" db="UniProtKB">
        <authorList>
            <consortium name="EnsemblPlants"/>
        </authorList>
    </citation>
    <scope>IDENTIFICATION</scope>
</reference>
<evidence type="ECO:0000313" key="2">
    <source>
        <dbReference type="EnsemblPlants" id="PAC:32982076.CDS.1"/>
    </source>
</evidence>
<accession>A0A2K1J071</accession>
<sequence>MVLNKSRHCSTRNLLFCCLYLCISHFKVLSNYVYIYLEKLVNHKSIKVVVIVPSLIFEL</sequence>
<dbReference type="EnsemblPlants" id="Pp3c18_6990V3.1">
    <property type="protein sequence ID" value="PAC:32982076.CDS.1"/>
    <property type="gene ID" value="Pp3c18_6990"/>
</dbReference>
<organism evidence="1">
    <name type="scientific">Physcomitrium patens</name>
    <name type="common">Spreading-leaved earth moss</name>
    <name type="synonym">Physcomitrella patens</name>
    <dbReference type="NCBI Taxonomy" id="3218"/>
    <lineage>
        <taxon>Eukaryota</taxon>
        <taxon>Viridiplantae</taxon>
        <taxon>Streptophyta</taxon>
        <taxon>Embryophyta</taxon>
        <taxon>Bryophyta</taxon>
        <taxon>Bryophytina</taxon>
        <taxon>Bryopsida</taxon>
        <taxon>Funariidae</taxon>
        <taxon>Funariales</taxon>
        <taxon>Funariaceae</taxon>
        <taxon>Physcomitrium</taxon>
    </lineage>
</organism>
<dbReference type="EMBL" id="ABEU02000018">
    <property type="protein sequence ID" value="PNR34924.1"/>
    <property type="molecule type" value="Genomic_DNA"/>
</dbReference>
<gene>
    <name evidence="1" type="ORF">PHYPA_022823</name>
</gene>
<dbReference type="PaxDb" id="3218-PP1S185_127V6.1"/>
<dbReference type="Gramene" id="Pp3c18_6990V3.1">
    <property type="protein sequence ID" value="PAC:32982076.CDS.1"/>
    <property type="gene ID" value="Pp3c18_6990"/>
</dbReference>
<evidence type="ECO:0000313" key="3">
    <source>
        <dbReference type="Proteomes" id="UP000006727"/>
    </source>
</evidence>
<name>A0A2K1J071_PHYPA</name>
<dbReference type="InParanoid" id="A0A2K1J071"/>
<protein>
    <submittedName>
        <fullName evidence="1 2">Uncharacterized protein</fullName>
    </submittedName>
</protein>
<keyword evidence="3" id="KW-1185">Reference proteome</keyword>
<dbReference type="EnsemblPlants" id="Pp3c18_6990V3.2">
    <property type="protein sequence ID" value="PAC:32982077.CDS.1"/>
    <property type="gene ID" value="Pp3c18_6990"/>
</dbReference>
<dbReference type="Gramene" id="Pp3c18_6990V3.2">
    <property type="protein sequence ID" value="PAC:32982077.CDS.1"/>
    <property type="gene ID" value="Pp3c18_6990"/>
</dbReference>